<evidence type="ECO:0000256" key="6">
    <source>
        <dbReference type="SAM" id="Phobius"/>
    </source>
</evidence>
<gene>
    <name evidence="8" type="ORF">GCM10011573_04980</name>
</gene>
<keyword evidence="6" id="KW-0812">Transmembrane</keyword>
<feature type="region of interest" description="Disordered" evidence="5">
    <location>
        <begin position="41"/>
        <end position="72"/>
    </location>
</feature>
<evidence type="ECO:0000313" key="9">
    <source>
        <dbReference type="Proteomes" id="UP000630615"/>
    </source>
</evidence>
<evidence type="ECO:0000256" key="3">
    <source>
        <dbReference type="ARBA" id="ARBA00022729"/>
    </source>
</evidence>
<evidence type="ECO:0000256" key="1">
    <source>
        <dbReference type="ARBA" id="ARBA00022512"/>
    </source>
</evidence>
<protein>
    <recommendedName>
        <fullName evidence="7">Gram-positive cocci surface proteins LPxTG domain-containing protein</fullName>
    </recommendedName>
</protein>
<keyword evidence="1" id="KW-0134">Cell wall</keyword>
<comment type="caution">
    <text evidence="8">The sequence shown here is derived from an EMBL/GenBank/DDBJ whole genome shotgun (WGS) entry which is preliminary data.</text>
</comment>
<evidence type="ECO:0000256" key="4">
    <source>
        <dbReference type="ARBA" id="ARBA00023088"/>
    </source>
</evidence>
<keyword evidence="4" id="KW-0572">Peptidoglycan-anchor</keyword>
<name>A0ABQ1NIT6_9ENTE</name>
<keyword evidence="6" id="KW-0472">Membrane</keyword>
<keyword evidence="9" id="KW-1185">Reference proteome</keyword>
<dbReference type="NCBIfam" id="TIGR01167">
    <property type="entry name" value="LPXTG_anchor"/>
    <property type="match status" value="1"/>
</dbReference>
<accession>A0ABQ1NIT6</accession>
<keyword evidence="2" id="KW-0964">Secreted</keyword>
<dbReference type="Proteomes" id="UP000630615">
    <property type="component" value="Unassembled WGS sequence"/>
</dbReference>
<organism evidence="8 9">
    <name type="scientific">Enterococcus wangshanyuanii</name>
    <dbReference type="NCBI Taxonomy" id="2005703"/>
    <lineage>
        <taxon>Bacteria</taxon>
        <taxon>Bacillati</taxon>
        <taxon>Bacillota</taxon>
        <taxon>Bacilli</taxon>
        <taxon>Lactobacillales</taxon>
        <taxon>Enterococcaceae</taxon>
        <taxon>Enterococcus</taxon>
    </lineage>
</organism>
<dbReference type="InterPro" id="IPR019931">
    <property type="entry name" value="LPXTG_anchor"/>
</dbReference>
<feature type="domain" description="Gram-positive cocci surface proteins LPxTG" evidence="7">
    <location>
        <begin position="63"/>
        <end position="103"/>
    </location>
</feature>
<sequence length="112" mass="12166">MTVKKMRATIVLLSLVFIGSFFMLKPVMVYGAEASVKTNGEIVFTEESTPPTSETTSSSEEPTKKPAGKYPSTGELIQKSLSVSGIAVLIFALGFYLVKRKREAARKEGSDQ</sequence>
<evidence type="ECO:0000313" key="8">
    <source>
        <dbReference type="EMBL" id="GGC78301.1"/>
    </source>
</evidence>
<evidence type="ECO:0000256" key="5">
    <source>
        <dbReference type="SAM" id="MobiDB-lite"/>
    </source>
</evidence>
<feature type="compositionally biased region" description="Low complexity" evidence="5">
    <location>
        <begin position="45"/>
        <end position="60"/>
    </location>
</feature>
<keyword evidence="3" id="KW-0732">Signal</keyword>
<dbReference type="Pfam" id="PF00746">
    <property type="entry name" value="Gram_pos_anchor"/>
    <property type="match status" value="1"/>
</dbReference>
<reference evidence="9" key="1">
    <citation type="journal article" date="2019" name="Int. J. Syst. Evol. Microbiol.">
        <title>The Global Catalogue of Microorganisms (GCM) 10K type strain sequencing project: providing services to taxonomists for standard genome sequencing and annotation.</title>
        <authorList>
            <consortium name="The Broad Institute Genomics Platform"/>
            <consortium name="The Broad Institute Genome Sequencing Center for Infectious Disease"/>
            <person name="Wu L."/>
            <person name="Ma J."/>
        </authorList>
    </citation>
    <scope>NUCLEOTIDE SEQUENCE [LARGE SCALE GENOMIC DNA]</scope>
    <source>
        <strain evidence="9">CGMCC 1.15942</strain>
    </source>
</reference>
<keyword evidence="6" id="KW-1133">Transmembrane helix</keyword>
<dbReference type="RefSeq" id="WP_088268412.1">
    <property type="nucleotide sequence ID" value="NZ_BMKI01000001.1"/>
</dbReference>
<evidence type="ECO:0000259" key="7">
    <source>
        <dbReference type="Pfam" id="PF00746"/>
    </source>
</evidence>
<feature type="transmembrane region" description="Helical" evidence="6">
    <location>
        <begin position="80"/>
        <end position="98"/>
    </location>
</feature>
<dbReference type="EMBL" id="BMKI01000001">
    <property type="protein sequence ID" value="GGC78301.1"/>
    <property type="molecule type" value="Genomic_DNA"/>
</dbReference>
<proteinExistence type="predicted"/>
<evidence type="ECO:0000256" key="2">
    <source>
        <dbReference type="ARBA" id="ARBA00022525"/>
    </source>
</evidence>